<protein>
    <submittedName>
        <fullName evidence="2">RsbT co-antagonist protein RsbR</fullName>
    </submittedName>
</protein>
<dbReference type="EMBL" id="FONT01000004">
    <property type="protein sequence ID" value="SFE79169.1"/>
    <property type="molecule type" value="Genomic_DNA"/>
</dbReference>
<name>A0A1I2DFD5_9BACI</name>
<proteinExistence type="predicted"/>
<dbReference type="InterPro" id="IPR036513">
    <property type="entry name" value="STAS_dom_sf"/>
</dbReference>
<dbReference type="InterPro" id="IPR002645">
    <property type="entry name" value="STAS_dom"/>
</dbReference>
<evidence type="ECO:0000313" key="2">
    <source>
        <dbReference type="EMBL" id="SFE79169.1"/>
    </source>
</evidence>
<reference evidence="2 3" key="1">
    <citation type="submission" date="2016-10" db="EMBL/GenBank/DDBJ databases">
        <authorList>
            <person name="de Groot N.N."/>
        </authorList>
    </citation>
    <scope>NUCLEOTIDE SEQUENCE [LARGE SCALE GENOMIC DNA]</scope>
    <source>
        <strain evidence="2 3">DSM 23995</strain>
    </source>
</reference>
<dbReference type="STRING" id="930128.SAMN05192532_10438"/>
<evidence type="ECO:0000259" key="1">
    <source>
        <dbReference type="PROSITE" id="PS50801"/>
    </source>
</evidence>
<feature type="domain" description="STAS" evidence="1">
    <location>
        <begin position="161"/>
        <end position="272"/>
    </location>
</feature>
<organism evidence="2 3">
    <name type="scientific">Alteribacillus iranensis</name>
    <dbReference type="NCBI Taxonomy" id="930128"/>
    <lineage>
        <taxon>Bacteria</taxon>
        <taxon>Bacillati</taxon>
        <taxon>Bacillota</taxon>
        <taxon>Bacilli</taxon>
        <taxon>Bacillales</taxon>
        <taxon>Bacillaceae</taxon>
        <taxon>Alteribacillus</taxon>
    </lineage>
</organism>
<dbReference type="InterPro" id="IPR051932">
    <property type="entry name" value="Bact_StressResp_Reg"/>
</dbReference>
<dbReference type="Pfam" id="PF01740">
    <property type="entry name" value="STAS"/>
    <property type="match status" value="1"/>
</dbReference>
<dbReference type="PANTHER" id="PTHR33745:SF8">
    <property type="entry name" value="BLUE-LIGHT PHOTORECEPTOR"/>
    <property type="match status" value="1"/>
</dbReference>
<evidence type="ECO:0000313" key="3">
    <source>
        <dbReference type="Proteomes" id="UP000199516"/>
    </source>
</evidence>
<dbReference type="CDD" id="cd07041">
    <property type="entry name" value="STAS_RsbR_RsbS_like"/>
    <property type="match status" value="1"/>
</dbReference>
<sequence>MSGREQVFKQVGEEILTNKNILRQEMEQIQSHDTRYLFEKDTQIGEDFFLKLGEGMIQHNPESEEIKASIRTWGENAAQFCLKHQVSLSGALRVLPHFREVLTKVIEKKCLDYGLSLHDSFIVYGTFENVLDHAAHAFSHTFLNKHIVDLEHAKKQMQEISVPVVPIKQGTAVLPLIGDMDDERSEFLQQRTLERTTELELSHIIIDLSGINTINTWFAQHLIQLIDALQLLGIEPSISGMRPELSQTIVHLGITFKHVPKYLTLEQALNQHPVYT</sequence>
<dbReference type="SUPFAM" id="SSF52091">
    <property type="entry name" value="SpoIIaa-like"/>
    <property type="match status" value="1"/>
</dbReference>
<accession>A0A1I2DFD5</accession>
<dbReference type="Gene3D" id="3.30.750.24">
    <property type="entry name" value="STAS domain"/>
    <property type="match status" value="1"/>
</dbReference>
<dbReference type="AlphaFoldDB" id="A0A1I2DFD5"/>
<dbReference type="Proteomes" id="UP000199516">
    <property type="component" value="Unassembled WGS sequence"/>
</dbReference>
<gene>
    <name evidence="2" type="ORF">SAMN05192532_10438</name>
</gene>
<dbReference type="PANTHER" id="PTHR33745">
    <property type="entry name" value="RSBT ANTAGONIST PROTEIN RSBS-RELATED"/>
    <property type="match status" value="1"/>
</dbReference>
<dbReference type="PROSITE" id="PS50801">
    <property type="entry name" value="STAS"/>
    <property type="match status" value="1"/>
</dbReference>
<keyword evidence="3" id="KW-1185">Reference proteome</keyword>